<comment type="subcellular location">
    <subcellularLocation>
        <location evidence="1">Membrane</location>
        <topology evidence="1">Single-pass membrane protein</topology>
    </subcellularLocation>
</comment>
<feature type="signal peptide" evidence="9">
    <location>
        <begin position="1"/>
        <end position="17"/>
    </location>
</feature>
<feature type="compositionally biased region" description="Polar residues" evidence="7">
    <location>
        <begin position="340"/>
        <end position="351"/>
    </location>
</feature>
<feature type="region of interest" description="Disordered" evidence="7">
    <location>
        <begin position="340"/>
        <end position="397"/>
    </location>
</feature>
<dbReference type="GO" id="GO:0005886">
    <property type="term" value="C:plasma membrane"/>
    <property type="evidence" value="ECO:0007669"/>
    <property type="project" value="TreeGrafter"/>
</dbReference>
<organism evidence="11 12">
    <name type="scientific">Zygosaccharomyces bailii (strain CLIB 213 / ATCC 58445 / CBS 680 / BCRC 21525 / NBRC 1098 / NCYC 1416 / NRRL Y-2227)</name>
    <dbReference type="NCBI Taxonomy" id="1333698"/>
    <lineage>
        <taxon>Eukaryota</taxon>
        <taxon>Fungi</taxon>
        <taxon>Dikarya</taxon>
        <taxon>Ascomycota</taxon>
        <taxon>Saccharomycotina</taxon>
        <taxon>Saccharomycetes</taxon>
        <taxon>Saccharomycetales</taxon>
        <taxon>Saccharomycetaceae</taxon>
        <taxon>Zygosaccharomyces</taxon>
    </lineage>
</organism>
<name>A0A8J2WW61_ZYGB2</name>
<dbReference type="PANTHER" id="PTHR24269:SF16">
    <property type="entry name" value="PROTEIN SLG1"/>
    <property type="match status" value="1"/>
</dbReference>
<keyword evidence="2 8" id="KW-0812">Transmembrane</keyword>
<reference evidence="12" key="1">
    <citation type="journal article" date="2013" name="Genome Announc.">
        <title>Genome sequence of the food spoilage yeast Zygosaccharomyces bailii CLIB 213(T).</title>
        <authorList>
            <person name="Galeote V."/>
            <person name="Bigey F."/>
            <person name="Devillers H."/>
            <person name="Neuveglise C."/>
            <person name="Dequin S."/>
        </authorList>
    </citation>
    <scope>NUCLEOTIDE SEQUENCE [LARGE SCALE GENOMIC DNA]</scope>
    <source>
        <strain evidence="12">CLIB 213 / ATCC 58445 / CBS 680 / CCRC 21525 / NBRC 1098 / NCYC 1416 / NRRL Y-2227</strain>
    </source>
</reference>
<dbReference type="SMART" id="SM00321">
    <property type="entry name" value="WSC"/>
    <property type="match status" value="1"/>
</dbReference>
<evidence type="ECO:0000313" key="11">
    <source>
        <dbReference type="EMBL" id="CDF88137.1"/>
    </source>
</evidence>
<evidence type="ECO:0000256" key="2">
    <source>
        <dbReference type="ARBA" id="ARBA00022692"/>
    </source>
</evidence>
<feature type="region of interest" description="Disordered" evidence="7">
    <location>
        <begin position="137"/>
        <end position="221"/>
    </location>
</feature>
<feature type="chain" id="PRO_5035190018" evidence="9">
    <location>
        <begin position="18"/>
        <end position="397"/>
    </location>
</feature>
<evidence type="ECO:0000259" key="10">
    <source>
        <dbReference type="PROSITE" id="PS51212"/>
    </source>
</evidence>
<keyword evidence="3 9" id="KW-0732">Signal</keyword>
<dbReference type="InterPro" id="IPR051836">
    <property type="entry name" value="Kremen_rcpt"/>
</dbReference>
<feature type="transmembrane region" description="Helical" evidence="8">
    <location>
        <begin position="278"/>
        <end position="303"/>
    </location>
</feature>
<evidence type="ECO:0000256" key="4">
    <source>
        <dbReference type="ARBA" id="ARBA00022989"/>
    </source>
</evidence>
<protein>
    <submittedName>
        <fullName evidence="11">BN860_03180g1_1</fullName>
    </submittedName>
</protein>
<keyword evidence="5 8" id="KW-0472">Membrane</keyword>
<evidence type="ECO:0000256" key="3">
    <source>
        <dbReference type="ARBA" id="ARBA00022729"/>
    </source>
</evidence>
<dbReference type="InterPro" id="IPR002889">
    <property type="entry name" value="WSC_carb-bd"/>
</dbReference>
<dbReference type="Proteomes" id="UP000019375">
    <property type="component" value="Unassembled WGS sequence"/>
</dbReference>
<evidence type="ECO:0000256" key="1">
    <source>
        <dbReference type="ARBA" id="ARBA00004167"/>
    </source>
</evidence>
<keyword evidence="6" id="KW-0325">Glycoprotein</keyword>
<dbReference type="OrthoDB" id="5985073at2759"/>
<dbReference type="AlphaFoldDB" id="A0A8J2WW61"/>
<gene>
    <name evidence="11" type="ORF">BN860_03180g</name>
</gene>
<evidence type="ECO:0000256" key="6">
    <source>
        <dbReference type="ARBA" id="ARBA00023180"/>
    </source>
</evidence>
<proteinExistence type="predicted"/>
<keyword evidence="4 8" id="KW-1133">Transmembrane helix</keyword>
<evidence type="ECO:0000256" key="8">
    <source>
        <dbReference type="SAM" id="Phobius"/>
    </source>
</evidence>
<dbReference type="PROSITE" id="PS51212">
    <property type="entry name" value="WSC"/>
    <property type="match status" value="1"/>
</dbReference>
<feature type="domain" description="WSC" evidence="10">
    <location>
        <begin position="19"/>
        <end position="106"/>
    </location>
</feature>
<evidence type="ECO:0000256" key="7">
    <source>
        <dbReference type="SAM" id="MobiDB-lite"/>
    </source>
</evidence>
<sequence>MILHNLLTFLIASGTLANAYHYLDCMTSLPSSWSLNNTYEYQSSSHCSQKCNDNGSKYFALAKHNECYCGDEIPLGDNATSCNAYCYGYKQEMCGGSSTYSVYSIGSEVHFKAADIDDVVVSNSVVVVPSTVVETVSVTGSNSAAESSETASDSTAYSASGSQAVSSESQQTAQTSGSTTQYATSESQTPTSTSTSIIPTTSASSVSPQSTSVPASSSQSLAVSTTTNGAHMTSIIYATSYRTQSGSTIYQTVTTSAAPSSSPDQDNTGKKHKKNVNVGAIVGGVVGGVGGAAVASVILLFLIRHFNKRREQERMEQEYQEAIKPVDFGGDKSHVANSSILSLNRGPSSGSFDEEARSGHATNPFDDSRRISNGSILREESPSNPKVLTVVNPDEHD</sequence>
<evidence type="ECO:0000256" key="9">
    <source>
        <dbReference type="SAM" id="SignalP"/>
    </source>
</evidence>
<evidence type="ECO:0000313" key="12">
    <source>
        <dbReference type="Proteomes" id="UP000019375"/>
    </source>
</evidence>
<keyword evidence="12" id="KW-1185">Reference proteome</keyword>
<dbReference type="EMBL" id="HG316455">
    <property type="protein sequence ID" value="CDF88137.1"/>
    <property type="molecule type" value="Genomic_DNA"/>
</dbReference>
<accession>A0A8J2WW61</accession>
<evidence type="ECO:0000256" key="5">
    <source>
        <dbReference type="ARBA" id="ARBA00023136"/>
    </source>
</evidence>
<dbReference type="Pfam" id="PF01822">
    <property type="entry name" value="WSC"/>
    <property type="match status" value="1"/>
</dbReference>
<dbReference type="PANTHER" id="PTHR24269">
    <property type="entry name" value="KREMEN PROTEIN"/>
    <property type="match status" value="1"/>
</dbReference>